<keyword evidence="13" id="KW-1185">Reference proteome</keyword>
<dbReference type="Gene3D" id="3.90.650.10">
    <property type="entry name" value="PurM-like C-terminal domain"/>
    <property type="match status" value="2"/>
</dbReference>
<feature type="binding site" evidence="8">
    <location>
        <position position="94"/>
    </location>
    <ligand>
        <name>Mg(2+)</name>
        <dbReference type="ChEBI" id="CHEBI:18420"/>
        <label>1</label>
    </ligand>
</feature>
<evidence type="ECO:0000259" key="11">
    <source>
        <dbReference type="Pfam" id="PF18072"/>
    </source>
</evidence>
<keyword evidence="4 8" id="KW-0547">Nucleotide-binding</keyword>
<evidence type="ECO:0000256" key="1">
    <source>
        <dbReference type="ARBA" id="ARBA00022490"/>
    </source>
</evidence>
<dbReference type="EC" id="6.3.5.3" evidence="8"/>
<feature type="binding site" evidence="8">
    <location>
        <position position="532"/>
    </location>
    <ligand>
        <name>Mg(2+)</name>
        <dbReference type="ChEBI" id="CHEBI:18420"/>
        <label>1</label>
    </ligand>
</feature>
<feature type="binding site" evidence="8">
    <location>
        <position position="241"/>
    </location>
    <ligand>
        <name>substrate</name>
    </ligand>
</feature>
<comment type="pathway">
    <text evidence="8">Purine metabolism; IMP biosynthesis via de novo pathway; 5-amino-1-(5-phospho-D-ribosyl)imidazole from N(2)-formyl-N(1)-(5-phospho-D-ribosyl)glycinamide: step 1/2.</text>
</comment>
<keyword evidence="2 8" id="KW-0436">Ligase</keyword>
<comment type="similarity">
    <text evidence="8">Belongs to the FGAMS family.</text>
</comment>
<keyword evidence="6 8" id="KW-0067">ATP-binding</keyword>
<comment type="caution">
    <text evidence="8">Lacks conserved residue(s) required for the propagation of feature annotation.</text>
</comment>
<dbReference type="InterPro" id="IPR041609">
    <property type="entry name" value="PurL_linker"/>
</dbReference>
<comment type="catalytic activity">
    <reaction evidence="8">
        <text>N(2)-formyl-N(1)-(5-phospho-beta-D-ribosyl)glycinamide + L-glutamine + ATP + H2O = 2-formamido-N(1)-(5-O-phospho-beta-D-ribosyl)acetamidine + L-glutamate + ADP + phosphate + H(+)</text>
        <dbReference type="Rhea" id="RHEA:17129"/>
        <dbReference type="ChEBI" id="CHEBI:15377"/>
        <dbReference type="ChEBI" id="CHEBI:15378"/>
        <dbReference type="ChEBI" id="CHEBI:29985"/>
        <dbReference type="ChEBI" id="CHEBI:30616"/>
        <dbReference type="ChEBI" id="CHEBI:43474"/>
        <dbReference type="ChEBI" id="CHEBI:58359"/>
        <dbReference type="ChEBI" id="CHEBI:147286"/>
        <dbReference type="ChEBI" id="CHEBI:147287"/>
        <dbReference type="ChEBI" id="CHEBI:456216"/>
        <dbReference type="EC" id="6.3.5.3"/>
    </reaction>
</comment>
<evidence type="ECO:0000313" key="12">
    <source>
        <dbReference type="EMBL" id="MDX8487273.1"/>
    </source>
</evidence>
<comment type="subcellular location">
    <subcellularLocation>
        <location evidence="8">Cytoplasm</location>
    </subcellularLocation>
</comment>
<dbReference type="CDD" id="cd02203">
    <property type="entry name" value="PurL_repeat1"/>
    <property type="match status" value="1"/>
</dbReference>
<keyword evidence="1 8" id="KW-0963">Cytoplasm</keyword>
<feature type="binding site" evidence="8">
    <location>
        <begin position="95"/>
        <end position="98"/>
    </location>
    <ligand>
        <name>substrate</name>
    </ligand>
</feature>
<comment type="subunit">
    <text evidence="8">Monomer. Part of the FGAM synthase complex composed of 1 PurL, 1 PurQ and 2 PurS subunits.</text>
</comment>
<dbReference type="EMBL" id="JAVIIV010000012">
    <property type="protein sequence ID" value="MDX8487273.1"/>
    <property type="molecule type" value="Genomic_DNA"/>
</dbReference>
<feature type="binding site" evidence="8">
    <location>
        <position position="531"/>
    </location>
    <ligand>
        <name>ATP</name>
        <dbReference type="ChEBI" id="CHEBI:30616"/>
    </ligand>
</feature>
<feature type="domain" description="PurM-like C-terminal" evidence="10">
    <location>
        <begin position="570"/>
        <end position="680"/>
    </location>
</feature>
<feature type="domain" description="PurM-like N-terminal" evidence="9">
    <location>
        <begin position="75"/>
        <end position="189"/>
    </location>
</feature>
<dbReference type="Pfam" id="PF02769">
    <property type="entry name" value="AIRS_C"/>
    <property type="match status" value="2"/>
</dbReference>
<dbReference type="InterPro" id="IPR036676">
    <property type="entry name" value="PurM-like_C_sf"/>
</dbReference>
<dbReference type="HAMAP" id="MF_00420">
    <property type="entry name" value="PurL_2"/>
    <property type="match status" value="1"/>
</dbReference>
<gene>
    <name evidence="8 12" type="primary">purL</name>
    <name evidence="12" type="ORF">RFM52_18870</name>
</gene>
<dbReference type="InterPro" id="IPR010074">
    <property type="entry name" value="PRibForGlyAmidine_synth_PurL"/>
</dbReference>
<dbReference type="Proteomes" id="UP001280156">
    <property type="component" value="Unassembled WGS sequence"/>
</dbReference>
<evidence type="ECO:0000256" key="7">
    <source>
        <dbReference type="ARBA" id="ARBA00022842"/>
    </source>
</evidence>
<feature type="active site" evidence="8">
    <location>
        <position position="50"/>
    </location>
</feature>
<evidence type="ECO:0000259" key="10">
    <source>
        <dbReference type="Pfam" id="PF02769"/>
    </source>
</evidence>
<feature type="binding site" evidence="8">
    <location>
        <position position="118"/>
    </location>
    <ligand>
        <name>Mg(2+)</name>
        <dbReference type="ChEBI" id="CHEBI:18420"/>
        <label>2</label>
    </ligand>
</feature>
<evidence type="ECO:0000256" key="3">
    <source>
        <dbReference type="ARBA" id="ARBA00022723"/>
    </source>
</evidence>
<dbReference type="InterPro" id="IPR016188">
    <property type="entry name" value="PurM-like_N"/>
</dbReference>
<feature type="domain" description="Phosphoribosylformylglycinamidine synthase linker" evidence="11">
    <location>
        <begin position="17"/>
        <end position="54"/>
    </location>
</feature>
<keyword evidence="7 8" id="KW-0460">Magnesium</keyword>
<evidence type="ECO:0000256" key="8">
    <source>
        <dbReference type="HAMAP-Rule" id="MF_00420"/>
    </source>
</evidence>
<dbReference type="Pfam" id="PF00586">
    <property type="entry name" value="AIRS"/>
    <property type="match status" value="2"/>
</dbReference>
<name>A0ABU4YK11_9HYPH</name>
<feature type="binding site" evidence="8">
    <location>
        <begin position="313"/>
        <end position="315"/>
    </location>
    <ligand>
        <name>substrate</name>
    </ligand>
</feature>
<comment type="caution">
    <text evidence="12">The sequence shown here is derived from an EMBL/GenBank/DDBJ whole genome shotgun (WGS) entry which is preliminary data.</text>
</comment>
<evidence type="ECO:0000256" key="2">
    <source>
        <dbReference type="ARBA" id="ARBA00022598"/>
    </source>
</evidence>
<dbReference type="Gene3D" id="3.30.1330.10">
    <property type="entry name" value="PurM-like, N-terminal domain"/>
    <property type="match status" value="2"/>
</dbReference>
<feature type="domain" description="PurM-like C-terminal" evidence="10">
    <location>
        <begin position="203"/>
        <end position="355"/>
    </location>
</feature>
<dbReference type="PANTHER" id="PTHR43555:SF1">
    <property type="entry name" value="PHOSPHORIBOSYLFORMYLGLYCINAMIDINE SYNTHASE SUBUNIT PURL"/>
    <property type="match status" value="1"/>
</dbReference>
<sequence length="743" mass="79104">MTISNSVPITPELVAAHGLKPDEYQRILDLVGREPSFTELGIFSAMWNEHCSYKSSKKWLRTLPTSGPQVIQGPGENAGVVDIGDGDCVVFKMESHNHPSYIEPYQGAATGVGGILRDVFTMGARPVAAMNALRFGAPDHPKTRHLVAGVVSGVGGYGNSFGVPTVGGEVNFDARYNGNILVNAFAAGLAKTNAIFLSQAKGVGLPVVYLGAKTGRDGVGGATMASAEFDDKIEEKRPTVQVGDPFTEKCLLEACLELMASGAVIAIQDMGAAGLTCSAVEMGAKGDLGIELDLDKVPVREERMSAYEMMLSESQERMLMVLRPEKEEEAEAIFRKWGLDFAIVGKTTDDLRFRVLHQGDEVANLPIKDLGDQAPEYDRPWVEAQKPAPLAANDAPKADVADALLKMLGGPDLSSRRWVWEQYDTLIQGNSLQLPGGDAGVVRVEGHPTKALAFSSDVTPRYCEADPYEGGKQAVAECWRNLTATGALPLAATDNLNFGNPERPEIMGQFVGAVKGIGDACRALGFPIVSGNVSLYNETNGRGILPTPTIGGVGLIADWSKMARIGFAAEGQMIVLVGAPPSWGSHLGQSAYMRDIHGRADGPPPPVDLDHEKRVGDHVRALIASGIVTAAHDVSDGGLAIALAEMAMASGIGATIPGLTGTDPIPVWFGEDQGRYLLTLSIDPQSGEWDRIREEQGKLGIFAPWIGTTGGRELKLGEARSIPVSELTAAHEGWFPRFMDQAS</sequence>
<dbReference type="SUPFAM" id="SSF56042">
    <property type="entry name" value="PurM C-terminal domain-like"/>
    <property type="match status" value="2"/>
</dbReference>
<dbReference type="PANTHER" id="PTHR43555">
    <property type="entry name" value="PHOSPHORIBOSYLFORMYLGLYCINAMIDINE SYNTHASE SUBUNIT PURL"/>
    <property type="match status" value="1"/>
</dbReference>
<dbReference type="SUPFAM" id="SSF55326">
    <property type="entry name" value="PurM N-terminal domain-like"/>
    <property type="match status" value="2"/>
</dbReference>
<feature type="binding site" evidence="8">
    <location>
        <position position="534"/>
    </location>
    <ligand>
        <name>substrate</name>
    </ligand>
</feature>
<feature type="binding site" evidence="8">
    <location>
        <position position="117"/>
    </location>
    <ligand>
        <name>substrate</name>
    </ligand>
</feature>
<feature type="domain" description="PurM-like N-terminal" evidence="9">
    <location>
        <begin position="436"/>
        <end position="556"/>
    </location>
</feature>
<dbReference type="NCBIfam" id="NF002290">
    <property type="entry name" value="PRK01213.1"/>
    <property type="match status" value="1"/>
</dbReference>
<dbReference type="CDD" id="cd02204">
    <property type="entry name" value="PurL_repeat2"/>
    <property type="match status" value="1"/>
</dbReference>
<evidence type="ECO:0000256" key="4">
    <source>
        <dbReference type="ARBA" id="ARBA00022741"/>
    </source>
</evidence>
<feature type="active site" description="Proton acceptor" evidence="8">
    <location>
        <position position="96"/>
    </location>
</feature>
<accession>A0ABU4YK11</accession>
<evidence type="ECO:0000256" key="5">
    <source>
        <dbReference type="ARBA" id="ARBA00022755"/>
    </source>
</evidence>
<dbReference type="InterPro" id="IPR010918">
    <property type="entry name" value="PurM-like_C_dom"/>
</dbReference>
<dbReference type="NCBIfam" id="TIGR01736">
    <property type="entry name" value="FGAM_synth_II"/>
    <property type="match status" value="1"/>
</dbReference>
<feature type="binding site" evidence="8">
    <location>
        <position position="494"/>
    </location>
    <ligand>
        <name>ATP</name>
        <dbReference type="ChEBI" id="CHEBI:30616"/>
    </ligand>
</feature>
<comment type="function">
    <text evidence="8">Part of the phosphoribosylformylglycinamidine synthase complex involved in the purines biosynthetic pathway. Catalyzes the ATP-dependent conversion of formylglycinamide ribonucleotide (FGAR) and glutamine to yield formylglycinamidine ribonucleotide (FGAM) and glutamate. The FGAM synthase complex is composed of three subunits. PurQ produces an ammonia molecule by converting glutamine to glutamate. PurL transfers the ammonia molecule to FGAR to form FGAM in an ATP-dependent manner. PurS interacts with PurQ and PurL and is thought to assist in the transfer of the ammonia molecule from PurQ to PurL.</text>
</comment>
<proteinExistence type="inferred from homology"/>
<reference evidence="12 13" key="1">
    <citation type="submission" date="2023-08" db="EMBL/GenBank/DDBJ databases">
        <title>Implementing the SeqCode for naming new Mesorhizobium species isolated from Vachellia karroo root nodules.</title>
        <authorList>
            <person name="Van Lill M."/>
        </authorList>
    </citation>
    <scope>NUCLEOTIDE SEQUENCE [LARGE SCALE GENOMIC DNA]</scope>
    <source>
        <strain evidence="12 13">VK2B</strain>
    </source>
</reference>
<feature type="binding site" evidence="8">
    <location>
        <position position="269"/>
    </location>
    <ligand>
        <name>Mg(2+)</name>
        <dbReference type="ChEBI" id="CHEBI:18420"/>
        <label>2</label>
    </ligand>
</feature>
<keyword evidence="5 8" id="KW-0658">Purine biosynthesis</keyword>
<organism evidence="12 13">
    <name type="scientific">Mesorhizobium humile</name>
    <dbReference type="NCBI Taxonomy" id="3072313"/>
    <lineage>
        <taxon>Bacteria</taxon>
        <taxon>Pseudomonadati</taxon>
        <taxon>Pseudomonadota</taxon>
        <taxon>Alphaproteobacteria</taxon>
        <taxon>Hyphomicrobiales</taxon>
        <taxon>Phyllobacteriaceae</taxon>
        <taxon>Mesorhizobium</taxon>
    </lineage>
</organism>
<evidence type="ECO:0000259" key="9">
    <source>
        <dbReference type="Pfam" id="PF00586"/>
    </source>
</evidence>
<dbReference type="GO" id="GO:0004642">
    <property type="term" value="F:phosphoribosylformylglycinamidine synthase activity"/>
    <property type="evidence" value="ECO:0007669"/>
    <property type="project" value="UniProtKB-EC"/>
</dbReference>
<feature type="binding site" evidence="8">
    <location>
        <position position="92"/>
    </location>
    <ligand>
        <name>ATP</name>
        <dbReference type="ChEBI" id="CHEBI:30616"/>
    </ligand>
</feature>
<evidence type="ECO:0000256" key="6">
    <source>
        <dbReference type="ARBA" id="ARBA00022840"/>
    </source>
</evidence>
<evidence type="ECO:0000313" key="13">
    <source>
        <dbReference type="Proteomes" id="UP001280156"/>
    </source>
</evidence>
<dbReference type="InterPro" id="IPR036921">
    <property type="entry name" value="PurM-like_N_sf"/>
</dbReference>
<keyword evidence="3 8" id="KW-0479">Metal-binding</keyword>
<dbReference type="Pfam" id="PF18072">
    <property type="entry name" value="FGAR-AT_linker"/>
    <property type="match status" value="1"/>
</dbReference>
<feature type="binding site" evidence="8">
    <location>
        <position position="53"/>
    </location>
    <ligand>
        <name>ATP</name>
        <dbReference type="ChEBI" id="CHEBI:30616"/>
    </ligand>
</feature>
<protein>
    <recommendedName>
        <fullName evidence="8">Phosphoribosylformylglycinamidine synthase subunit PurL</fullName>
        <shortName evidence="8">FGAM synthase</shortName>
        <ecNumber evidence="8">6.3.5.3</ecNumber>
    </recommendedName>
    <alternativeName>
        <fullName evidence="8">Formylglycinamide ribonucleotide amidotransferase subunit II</fullName>
        <shortName evidence="8">FGAR amidotransferase II</shortName>
        <shortName evidence="8">FGAR-AT II</shortName>
    </alternativeName>
    <alternativeName>
        <fullName evidence="8">Glutamine amidotransferase PurL</fullName>
    </alternativeName>
    <alternativeName>
        <fullName evidence="8">Phosphoribosylformylglycinamidine synthase subunit II</fullName>
    </alternativeName>
</protein>
<dbReference type="PIRSF" id="PIRSF001587">
    <property type="entry name" value="FGAM_synthase_II"/>
    <property type="match status" value="1"/>
</dbReference>
<dbReference type="RefSeq" id="WP_320295858.1">
    <property type="nucleotide sequence ID" value="NZ_JAVIIU010000005.1"/>
</dbReference>